<reference evidence="1" key="1">
    <citation type="submission" date="2020-11" db="EMBL/GenBank/DDBJ databases">
        <authorList>
            <consortium name="DOE Joint Genome Institute"/>
            <person name="Ahrendt S."/>
            <person name="Riley R."/>
            <person name="Andreopoulos W."/>
            <person name="Labutti K."/>
            <person name="Pangilinan J."/>
            <person name="Ruiz-Duenas F.J."/>
            <person name="Barrasa J.M."/>
            <person name="Sanchez-Garcia M."/>
            <person name="Camarero S."/>
            <person name="Miyauchi S."/>
            <person name="Serrano A."/>
            <person name="Linde D."/>
            <person name="Babiker R."/>
            <person name="Drula E."/>
            <person name="Ayuso-Fernandez I."/>
            <person name="Pacheco R."/>
            <person name="Padilla G."/>
            <person name="Ferreira P."/>
            <person name="Barriuso J."/>
            <person name="Kellner H."/>
            <person name="Castanera R."/>
            <person name="Alfaro M."/>
            <person name="Ramirez L."/>
            <person name="Pisabarro A.G."/>
            <person name="Kuo A."/>
            <person name="Tritt A."/>
            <person name="Lipzen A."/>
            <person name="He G."/>
            <person name="Yan M."/>
            <person name="Ng V."/>
            <person name="Cullen D."/>
            <person name="Martin F."/>
            <person name="Rosso M.-N."/>
            <person name="Henrissat B."/>
            <person name="Hibbett D."/>
            <person name="Martinez A.T."/>
            <person name="Grigoriev I.V."/>
        </authorList>
    </citation>
    <scope>NUCLEOTIDE SEQUENCE</scope>
    <source>
        <strain evidence="1">AH 40177</strain>
    </source>
</reference>
<dbReference type="AlphaFoldDB" id="A0A9P5PLI6"/>
<dbReference type="EMBL" id="JADNRY010000103">
    <property type="protein sequence ID" value="KAF9065454.1"/>
    <property type="molecule type" value="Genomic_DNA"/>
</dbReference>
<gene>
    <name evidence="1" type="ORF">BDP27DRAFT_1366362</name>
</gene>
<comment type="caution">
    <text evidence="1">The sequence shown here is derived from an EMBL/GenBank/DDBJ whole genome shotgun (WGS) entry which is preliminary data.</text>
</comment>
<name>A0A9P5PLI6_9AGAR</name>
<evidence type="ECO:0000313" key="2">
    <source>
        <dbReference type="Proteomes" id="UP000772434"/>
    </source>
</evidence>
<accession>A0A9P5PLI6</accession>
<keyword evidence="2" id="KW-1185">Reference proteome</keyword>
<sequence length="131" mass="14798">MTGCNTPQGSVHSESSRVGQVKSEAVIKAEDKCMESTESEYGYTFKLLSVCHPLPPAFHRSHYVVAKLYARWFLVNYANKYERVNYQPTNGTPVMLAHLYIRGDPWPTGGNLRLADGTAWKVFRTDKNVLT</sequence>
<evidence type="ECO:0000313" key="1">
    <source>
        <dbReference type="EMBL" id="KAF9065454.1"/>
    </source>
</evidence>
<protein>
    <submittedName>
        <fullName evidence="1">Uncharacterized protein</fullName>
    </submittedName>
</protein>
<dbReference type="Proteomes" id="UP000772434">
    <property type="component" value="Unassembled WGS sequence"/>
</dbReference>
<organism evidence="1 2">
    <name type="scientific">Rhodocollybia butyracea</name>
    <dbReference type="NCBI Taxonomy" id="206335"/>
    <lineage>
        <taxon>Eukaryota</taxon>
        <taxon>Fungi</taxon>
        <taxon>Dikarya</taxon>
        <taxon>Basidiomycota</taxon>
        <taxon>Agaricomycotina</taxon>
        <taxon>Agaricomycetes</taxon>
        <taxon>Agaricomycetidae</taxon>
        <taxon>Agaricales</taxon>
        <taxon>Marasmiineae</taxon>
        <taxon>Omphalotaceae</taxon>
        <taxon>Rhodocollybia</taxon>
    </lineage>
</organism>
<proteinExistence type="predicted"/>